<reference evidence="6" key="1">
    <citation type="submission" date="2017-02" db="UniProtKB">
        <authorList>
            <consortium name="WormBaseParasite"/>
        </authorList>
    </citation>
    <scope>IDENTIFICATION</scope>
</reference>
<dbReference type="OrthoDB" id="19014at2759"/>
<feature type="compositionally biased region" description="Low complexity" evidence="3">
    <location>
        <begin position="281"/>
        <end position="291"/>
    </location>
</feature>
<proteinExistence type="predicted"/>
<reference evidence="4 5" key="2">
    <citation type="submission" date="2018-11" db="EMBL/GenBank/DDBJ databases">
        <authorList>
            <consortium name="Pathogen Informatics"/>
        </authorList>
    </citation>
    <scope>NUCLEOTIDE SEQUENCE [LARGE SCALE GENOMIC DNA]</scope>
</reference>
<dbReference type="Gene3D" id="1.25.40.20">
    <property type="entry name" value="Ankyrin repeat-containing domain"/>
    <property type="match status" value="1"/>
</dbReference>
<gene>
    <name evidence="4" type="ORF">HNAJ_LOCUS2703</name>
</gene>
<dbReference type="InterPro" id="IPR051226">
    <property type="entry name" value="PP1_Regulatory_Subunit"/>
</dbReference>
<name>A0A0R3T6L6_RODNA</name>
<evidence type="ECO:0000256" key="3">
    <source>
        <dbReference type="SAM" id="MobiDB-lite"/>
    </source>
</evidence>
<dbReference type="STRING" id="102285.A0A0R3T6L6"/>
<dbReference type="InterPro" id="IPR002110">
    <property type="entry name" value="Ankyrin_rpt"/>
</dbReference>
<feature type="compositionally biased region" description="Low complexity" evidence="3">
    <location>
        <begin position="372"/>
        <end position="402"/>
    </location>
</feature>
<feature type="compositionally biased region" description="Polar residues" evidence="3">
    <location>
        <begin position="317"/>
        <end position="333"/>
    </location>
</feature>
<feature type="compositionally biased region" description="Basic and acidic residues" evidence="3">
    <location>
        <begin position="232"/>
        <end position="249"/>
    </location>
</feature>
<dbReference type="EMBL" id="UZAE01001389">
    <property type="protein sequence ID" value="VDN98562.1"/>
    <property type="molecule type" value="Genomic_DNA"/>
</dbReference>
<feature type="compositionally biased region" description="Polar residues" evidence="3">
    <location>
        <begin position="352"/>
        <end position="371"/>
    </location>
</feature>
<dbReference type="SUPFAM" id="SSF48403">
    <property type="entry name" value="Ankyrin repeat"/>
    <property type="match status" value="1"/>
</dbReference>
<feature type="compositionally biased region" description="Polar residues" evidence="3">
    <location>
        <begin position="292"/>
        <end position="306"/>
    </location>
</feature>
<dbReference type="GO" id="GO:0004857">
    <property type="term" value="F:enzyme inhibitor activity"/>
    <property type="evidence" value="ECO:0007669"/>
    <property type="project" value="TreeGrafter"/>
</dbReference>
<evidence type="ECO:0000313" key="4">
    <source>
        <dbReference type="EMBL" id="VDN98562.1"/>
    </source>
</evidence>
<keyword evidence="2" id="KW-0040">ANK repeat</keyword>
<dbReference type="Pfam" id="PF12796">
    <property type="entry name" value="Ank_2"/>
    <property type="match status" value="1"/>
</dbReference>
<dbReference type="GO" id="GO:0005737">
    <property type="term" value="C:cytoplasm"/>
    <property type="evidence" value="ECO:0007669"/>
    <property type="project" value="TreeGrafter"/>
</dbReference>
<feature type="compositionally biased region" description="Polar residues" evidence="3">
    <location>
        <begin position="512"/>
        <end position="535"/>
    </location>
</feature>
<feature type="compositionally biased region" description="Polar residues" evidence="3">
    <location>
        <begin position="420"/>
        <end position="449"/>
    </location>
</feature>
<evidence type="ECO:0000313" key="5">
    <source>
        <dbReference type="Proteomes" id="UP000278807"/>
    </source>
</evidence>
<keyword evidence="1" id="KW-0677">Repeat</keyword>
<evidence type="ECO:0000256" key="2">
    <source>
        <dbReference type="PROSITE-ProRule" id="PRU00023"/>
    </source>
</evidence>
<feature type="repeat" description="ANK" evidence="2">
    <location>
        <begin position="50"/>
        <end position="82"/>
    </location>
</feature>
<protein>
    <submittedName>
        <fullName evidence="6">ANK_REP_REGION domain-containing protein</fullName>
    </submittedName>
</protein>
<keyword evidence="5" id="KW-1185">Reference proteome</keyword>
<feature type="region of interest" description="Disordered" evidence="3">
    <location>
        <begin position="203"/>
        <end position="535"/>
    </location>
</feature>
<dbReference type="PROSITE" id="PS50297">
    <property type="entry name" value="ANK_REP_REGION"/>
    <property type="match status" value="1"/>
</dbReference>
<feature type="compositionally biased region" description="Polar residues" evidence="3">
    <location>
        <begin position="203"/>
        <end position="213"/>
    </location>
</feature>
<dbReference type="PRINTS" id="PR01415">
    <property type="entry name" value="ANKYRIN"/>
</dbReference>
<dbReference type="PANTHER" id="PTHR24179:SF29">
    <property type="entry name" value="LD46604P"/>
    <property type="match status" value="1"/>
</dbReference>
<dbReference type="InterPro" id="IPR036770">
    <property type="entry name" value="Ankyrin_rpt-contain_sf"/>
</dbReference>
<dbReference type="GO" id="GO:0017020">
    <property type="term" value="F:myosin phosphatase regulator activity"/>
    <property type="evidence" value="ECO:0007669"/>
    <property type="project" value="TreeGrafter"/>
</dbReference>
<dbReference type="WBParaSite" id="HNAJ_0000270401-mRNA-1">
    <property type="protein sequence ID" value="HNAJ_0000270401-mRNA-1"/>
    <property type="gene ID" value="HNAJ_0000270401"/>
</dbReference>
<dbReference type="AlphaFoldDB" id="A0A0R3T6L6"/>
<dbReference type="PROSITE" id="PS50088">
    <property type="entry name" value="ANK_REPEAT"/>
    <property type="match status" value="1"/>
</dbReference>
<feature type="compositionally biased region" description="Polar residues" evidence="3">
    <location>
        <begin position="265"/>
        <end position="280"/>
    </location>
</feature>
<evidence type="ECO:0000313" key="6">
    <source>
        <dbReference type="WBParaSite" id="HNAJ_0000270401-mRNA-1"/>
    </source>
</evidence>
<dbReference type="PANTHER" id="PTHR24179">
    <property type="entry name" value="PROTEIN PHOSPHATASE 1 REGULATORY SUBUNIT 12"/>
    <property type="match status" value="1"/>
</dbReference>
<organism evidence="6">
    <name type="scientific">Rodentolepis nana</name>
    <name type="common">Dwarf tapeworm</name>
    <name type="synonym">Hymenolepis nana</name>
    <dbReference type="NCBI Taxonomy" id="102285"/>
    <lineage>
        <taxon>Eukaryota</taxon>
        <taxon>Metazoa</taxon>
        <taxon>Spiralia</taxon>
        <taxon>Lophotrochozoa</taxon>
        <taxon>Platyhelminthes</taxon>
        <taxon>Cestoda</taxon>
        <taxon>Eucestoda</taxon>
        <taxon>Cyclophyllidea</taxon>
        <taxon>Hymenolepididae</taxon>
        <taxon>Rodentolepis</taxon>
    </lineage>
</organism>
<accession>A0A0R3T6L6</accession>
<evidence type="ECO:0000256" key="1">
    <source>
        <dbReference type="ARBA" id="ARBA00022737"/>
    </source>
</evidence>
<sequence length="550" mass="59948">MEMSAIFKALSNYVTQSQIDEIRLGPEREMLTDLKRRYAAGDGLQSLDAQGAAPIHIAAACGYVEVIRYLLQLGLDSQLPDQDGWLPIHIAVSFNLHATTLACRCDEEMQRRQALQRHQHLIDKRSGSVQYSLIRVERTVCDQPNQVLEVIETLVAYGADLNATTKNGQTVFDICDSKELQMRLKEVWDRREDLRSAVKKTTLSMNNNGNSNFVRGFGSSRRKSNTSIMRTSMREKRRMTLADAEKERQLASAVASKENGESTERVSSNSAATPSSPKSPNVNANTANNNNSSYTLDGQKSSTSGSDSKRTPEVNGIGSTMTRRGNDSSTTVPSVPPRNTRPVRSGNGFVASPQSMNTSTSASTNGQRTKISSPSTPTDSSTVTSNSSASNSSSTSSSTTETPDSESSDSSRSNYVRPMQRNSNGQMVPIVNTTNNNDLVRSPLSQRSRPTPPSRDNRSRTPGRSDASMGSPNHYGSPKGPRSNTTAAAQLPPLNHSVLRQGPLPQPPQNEIPRSNMNSVTPSSKFVSTETLNSVNGEQRRKPFLCCHTM</sequence>
<dbReference type="Proteomes" id="UP000278807">
    <property type="component" value="Unassembled WGS sequence"/>
</dbReference>